<accession>A0A9D4UZ91</accession>
<keyword evidence="6" id="KW-1185">Reference proteome</keyword>
<dbReference type="GO" id="GO:0016020">
    <property type="term" value="C:membrane"/>
    <property type="evidence" value="ECO:0007669"/>
    <property type="project" value="UniProtKB-SubCell"/>
</dbReference>
<comment type="subcellular location">
    <subcellularLocation>
        <location evidence="1">Membrane</location>
        <topology evidence="1">Multi-pass membrane protein</topology>
    </subcellularLocation>
</comment>
<dbReference type="OrthoDB" id="566010at2759"/>
<keyword evidence="2" id="KW-0812">Transmembrane</keyword>
<dbReference type="EMBL" id="JABFUD020000008">
    <property type="protein sequence ID" value="KAI5076581.1"/>
    <property type="molecule type" value="Genomic_DNA"/>
</dbReference>
<name>A0A9D4UZ91_ADICA</name>
<dbReference type="PANTHER" id="PTHR14154">
    <property type="entry name" value="UPF0041 BRAIN PROTEIN 44-RELATED"/>
    <property type="match status" value="1"/>
</dbReference>
<evidence type="ECO:0000256" key="2">
    <source>
        <dbReference type="ARBA" id="ARBA00022692"/>
    </source>
</evidence>
<dbReference type="SUPFAM" id="SSF103511">
    <property type="entry name" value="Chlorophyll a-b binding protein"/>
    <property type="match status" value="1"/>
</dbReference>
<protein>
    <submittedName>
        <fullName evidence="5">Uncharacterized protein</fullName>
    </submittedName>
</protein>
<evidence type="ECO:0000313" key="6">
    <source>
        <dbReference type="Proteomes" id="UP000886520"/>
    </source>
</evidence>
<evidence type="ECO:0000256" key="4">
    <source>
        <dbReference type="ARBA" id="ARBA00023136"/>
    </source>
</evidence>
<dbReference type="AlphaFoldDB" id="A0A9D4UZ91"/>
<reference evidence="5" key="1">
    <citation type="submission" date="2021-01" db="EMBL/GenBank/DDBJ databases">
        <title>Adiantum capillus-veneris genome.</title>
        <authorList>
            <person name="Fang Y."/>
            <person name="Liao Q."/>
        </authorList>
    </citation>
    <scope>NUCLEOTIDE SEQUENCE</scope>
    <source>
        <strain evidence="5">H3</strain>
        <tissue evidence="5">Leaf</tissue>
    </source>
</reference>
<dbReference type="Proteomes" id="UP000886520">
    <property type="component" value="Chromosome 8"/>
</dbReference>
<gene>
    <name evidence="5" type="ORF">GOP47_0008646</name>
</gene>
<sequence length="270" mass="30333">MASSSSSSRYVDAEYWGHFSCTKPLCATLGVRKALLWNSRASGSIGTHIVNCTQNGVESLATAVPEQGYVPNRRSSPLTRGGTLRGDKAAGRDPGLAVLGKVPARFGSFQDERWRHGTWDLSKFRTANRNVDWDAVIDAEVLRRKWLEEKPEASLNEDPVIFRMAVIPWWAWVRRFHLPEAELVNGRAAMVGFVVGFLVDALTGMGFVDQTGSSFGKFLLLVCVPGVMLIRRIEDVEGLKQLTQEWSFYRKQWQSAWQDEEARPVSKEEK</sequence>
<comment type="caution">
    <text evidence="5">The sequence shown here is derived from an EMBL/GenBank/DDBJ whole genome shotgun (WGS) entry which is preliminary data.</text>
</comment>
<evidence type="ECO:0000313" key="5">
    <source>
        <dbReference type="EMBL" id="KAI5076581.1"/>
    </source>
</evidence>
<evidence type="ECO:0000256" key="3">
    <source>
        <dbReference type="ARBA" id="ARBA00022989"/>
    </source>
</evidence>
<organism evidence="5 6">
    <name type="scientific">Adiantum capillus-veneris</name>
    <name type="common">Maidenhair fern</name>
    <dbReference type="NCBI Taxonomy" id="13818"/>
    <lineage>
        <taxon>Eukaryota</taxon>
        <taxon>Viridiplantae</taxon>
        <taxon>Streptophyta</taxon>
        <taxon>Embryophyta</taxon>
        <taxon>Tracheophyta</taxon>
        <taxon>Polypodiopsida</taxon>
        <taxon>Polypodiidae</taxon>
        <taxon>Polypodiales</taxon>
        <taxon>Pteridineae</taxon>
        <taxon>Pteridaceae</taxon>
        <taxon>Vittarioideae</taxon>
        <taxon>Adiantum</taxon>
    </lineage>
</organism>
<evidence type="ECO:0000256" key="1">
    <source>
        <dbReference type="ARBA" id="ARBA00004141"/>
    </source>
</evidence>
<proteinExistence type="predicted"/>
<keyword evidence="4" id="KW-0472">Membrane</keyword>
<keyword evidence="3" id="KW-1133">Transmembrane helix</keyword>